<dbReference type="RefSeq" id="WP_131838505.1">
    <property type="nucleotide sequence ID" value="NZ_SLWB01000003.1"/>
</dbReference>
<evidence type="ECO:0000313" key="6">
    <source>
        <dbReference type="EMBL" id="TCN70647.1"/>
    </source>
</evidence>
<dbReference type="AlphaFoldDB" id="A0A4R2EQJ1"/>
<dbReference type="SUPFAM" id="SSF46689">
    <property type="entry name" value="Homeodomain-like"/>
    <property type="match status" value="1"/>
</dbReference>
<dbReference type="GO" id="GO:0003677">
    <property type="term" value="F:DNA binding"/>
    <property type="evidence" value="ECO:0007669"/>
    <property type="project" value="UniProtKB-UniRule"/>
</dbReference>
<dbReference type="SUPFAM" id="SSF48498">
    <property type="entry name" value="Tetracyclin repressor-like, C-terminal domain"/>
    <property type="match status" value="1"/>
</dbReference>
<dbReference type="Gene3D" id="1.10.357.10">
    <property type="entry name" value="Tetracycline Repressor, domain 2"/>
    <property type="match status" value="1"/>
</dbReference>
<dbReference type="Pfam" id="PF00440">
    <property type="entry name" value="TetR_N"/>
    <property type="match status" value="1"/>
</dbReference>
<dbReference type="InterPro" id="IPR009057">
    <property type="entry name" value="Homeodomain-like_sf"/>
</dbReference>
<keyword evidence="3" id="KW-0804">Transcription</keyword>
<evidence type="ECO:0000259" key="5">
    <source>
        <dbReference type="PROSITE" id="PS50977"/>
    </source>
</evidence>
<sequence>MKDTKEFILQAAYNMFLYSNYETVTFSALSKSTGLTKGAIYHHFSSKEELFKAVVDKYLIESRSDDDFTDMSLSELVEYTVKKVKKDVSNALATHPNTLPLQIITFSIEAYRHYPGYAQKGWASFQKEKNKWKKVLDKSIKNGEIRSNVDTDIMTENFMTIGMGIVSNMMLSESVEYALDMFEKQINELYKAIKK</sequence>
<evidence type="ECO:0000256" key="3">
    <source>
        <dbReference type="ARBA" id="ARBA00023163"/>
    </source>
</evidence>
<dbReference type="InterPro" id="IPR001647">
    <property type="entry name" value="HTH_TetR"/>
</dbReference>
<evidence type="ECO:0000256" key="2">
    <source>
        <dbReference type="ARBA" id="ARBA00023125"/>
    </source>
</evidence>
<reference evidence="6 7" key="1">
    <citation type="submission" date="2019-03" db="EMBL/GenBank/DDBJ databases">
        <title>Genomic Encyclopedia of Archaeal and Bacterial Type Strains, Phase II (KMG-II): from individual species to whole genera.</title>
        <authorList>
            <person name="Goeker M."/>
        </authorList>
    </citation>
    <scope>NUCLEOTIDE SEQUENCE [LARGE SCALE GENOMIC DNA]</scope>
    <source>
        <strain evidence="6 7">RL-C</strain>
    </source>
</reference>
<feature type="domain" description="HTH tetR-type" evidence="5">
    <location>
        <begin position="2"/>
        <end position="62"/>
    </location>
</feature>
<protein>
    <submittedName>
        <fullName evidence="6">AcrR family transcriptional regulator</fullName>
    </submittedName>
</protein>
<feature type="DNA-binding region" description="H-T-H motif" evidence="4">
    <location>
        <begin position="25"/>
        <end position="44"/>
    </location>
</feature>
<dbReference type="PROSITE" id="PS50977">
    <property type="entry name" value="HTH_TETR_2"/>
    <property type="match status" value="1"/>
</dbReference>
<keyword evidence="1" id="KW-0805">Transcription regulation</keyword>
<gene>
    <name evidence="6" type="ORF">CLV25_103167</name>
</gene>
<dbReference type="PANTHER" id="PTHR47506:SF3">
    <property type="entry name" value="HTH-TYPE TRANSCRIPTIONAL REGULATOR LMRA"/>
    <property type="match status" value="1"/>
</dbReference>
<evidence type="ECO:0000256" key="1">
    <source>
        <dbReference type="ARBA" id="ARBA00023015"/>
    </source>
</evidence>
<name>A0A4R2EQJ1_9BACT</name>
<dbReference type="OrthoDB" id="1092847at2"/>
<dbReference type="PANTHER" id="PTHR47506">
    <property type="entry name" value="TRANSCRIPTIONAL REGULATORY PROTEIN"/>
    <property type="match status" value="1"/>
</dbReference>
<organism evidence="6 7">
    <name type="scientific">Acetobacteroides hydrogenigenes</name>
    <dbReference type="NCBI Taxonomy" id="979970"/>
    <lineage>
        <taxon>Bacteria</taxon>
        <taxon>Pseudomonadati</taxon>
        <taxon>Bacteroidota</taxon>
        <taxon>Bacteroidia</taxon>
        <taxon>Bacteroidales</taxon>
        <taxon>Rikenellaceae</taxon>
        <taxon>Acetobacteroides</taxon>
    </lineage>
</organism>
<comment type="caution">
    <text evidence="6">The sequence shown here is derived from an EMBL/GenBank/DDBJ whole genome shotgun (WGS) entry which is preliminary data.</text>
</comment>
<proteinExistence type="predicted"/>
<evidence type="ECO:0000256" key="4">
    <source>
        <dbReference type="PROSITE-ProRule" id="PRU00335"/>
    </source>
</evidence>
<evidence type="ECO:0000313" key="7">
    <source>
        <dbReference type="Proteomes" id="UP000294830"/>
    </source>
</evidence>
<dbReference type="EMBL" id="SLWB01000003">
    <property type="protein sequence ID" value="TCN70647.1"/>
    <property type="molecule type" value="Genomic_DNA"/>
</dbReference>
<dbReference type="InterPro" id="IPR036271">
    <property type="entry name" value="Tet_transcr_reg_TetR-rel_C_sf"/>
</dbReference>
<dbReference type="Proteomes" id="UP000294830">
    <property type="component" value="Unassembled WGS sequence"/>
</dbReference>
<keyword evidence="7" id="KW-1185">Reference proteome</keyword>
<accession>A0A4R2EQJ1</accession>
<dbReference type="PRINTS" id="PR00455">
    <property type="entry name" value="HTHTETR"/>
</dbReference>
<keyword evidence="2 4" id="KW-0238">DNA-binding</keyword>